<dbReference type="RefSeq" id="WP_121659518.1">
    <property type="nucleotide sequence ID" value="NZ_BMEK01000002.1"/>
</dbReference>
<comment type="caution">
    <text evidence="3">The sequence shown here is derived from an EMBL/GenBank/DDBJ whole genome shotgun (WGS) entry which is preliminary data.</text>
</comment>
<name>A0A3L7J1P8_9MICO</name>
<feature type="signal peptide" evidence="2">
    <location>
        <begin position="1"/>
        <end position="39"/>
    </location>
</feature>
<evidence type="ECO:0000256" key="2">
    <source>
        <dbReference type="SAM" id="SignalP"/>
    </source>
</evidence>
<accession>A0A3L7J1P8</accession>
<keyword evidence="1" id="KW-0472">Membrane</keyword>
<reference evidence="3 4" key="1">
    <citation type="submission" date="2018-10" db="EMBL/GenBank/DDBJ databases">
        <authorList>
            <person name="Li J."/>
        </authorList>
    </citation>
    <scope>NUCLEOTIDE SEQUENCE [LARGE SCALE GENOMIC DNA]</scope>
    <source>
        <strain evidence="3 4">ZD1-4</strain>
    </source>
</reference>
<evidence type="ECO:0008006" key="5">
    <source>
        <dbReference type="Google" id="ProtNLM"/>
    </source>
</evidence>
<dbReference type="EMBL" id="RCWJ01000002">
    <property type="protein sequence ID" value="RLQ84478.1"/>
    <property type="molecule type" value="Genomic_DNA"/>
</dbReference>
<evidence type="ECO:0000313" key="4">
    <source>
        <dbReference type="Proteomes" id="UP000282460"/>
    </source>
</evidence>
<keyword evidence="1" id="KW-1133">Transmembrane helix</keyword>
<sequence length="246" mass="24882">MISPVLRTSGHKLGRIGAALAVATVATTLAFAGATAAHAEPEERTLHLTRVDGSPVGNLFTDLVIVPGDTLRTTVVAHRTGPGESSLLITLANPADDSDALPTPIEDDVVITASVNGLELKSSAAALMRGDAVLDLGRSSAANVPIDISLELPFASSNATQEQELDLSVVLTAADLPTSGPDANTPTPVQSPATSANPGGLATILPFLPGTGASVREILIVAALITTFGLILLGGKRKSHQSGNPG</sequence>
<dbReference type="Proteomes" id="UP000282460">
    <property type="component" value="Unassembled WGS sequence"/>
</dbReference>
<feature type="chain" id="PRO_5018001260" description="LPXTG cell wall anchor domain-containing protein" evidence="2">
    <location>
        <begin position="40"/>
        <end position="246"/>
    </location>
</feature>
<keyword evidence="2" id="KW-0732">Signal</keyword>
<proteinExistence type="predicted"/>
<dbReference type="AlphaFoldDB" id="A0A3L7J1P8"/>
<organism evidence="3 4">
    <name type="scientific">Mycetocola zhadangensis</name>
    <dbReference type="NCBI Taxonomy" id="1164595"/>
    <lineage>
        <taxon>Bacteria</taxon>
        <taxon>Bacillati</taxon>
        <taxon>Actinomycetota</taxon>
        <taxon>Actinomycetes</taxon>
        <taxon>Micrococcales</taxon>
        <taxon>Microbacteriaceae</taxon>
        <taxon>Mycetocola</taxon>
    </lineage>
</organism>
<evidence type="ECO:0000313" key="3">
    <source>
        <dbReference type="EMBL" id="RLQ84478.1"/>
    </source>
</evidence>
<protein>
    <recommendedName>
        <fullName evidence="5">LPXTG cell wall anchor domain-containing protein</fullName>
    </recommendedName>
</protein>
<gene>
    <name evidence="3" type="ORF">D9V28_09840</name>
</gene>
<feature type="transmembrane region" description="Helical" evidence="1">
    <location>
        <begin position="218"/>
        <end position="235"/>
    </location>
</feature>
<keyword evidence="1" id="KW-0812">Transmembrane</keyword>
<keyword evidence="4" id="KW-1185">Reference proteome</keyword>
<evidence type="ECO:0000256" key="1">
    <source>
        <dbReference type="SAM" id="Phobius"/>
    </source>
</evidence>
<dbReference type="OrthoDB" id="5148536at2"/>